<organism evidence="11 12">
    <name type="scientific">Lapillicoccus jejuensis</name>
    <dbReference type="NCBI Taxonomy" id="402171"/>
    <lineage>
        <taxon>Bacteria</taxon>
        <taxon>Bacillati</taxon>
        <taxon>Actinomycetota</taxon>
        <taxon>Actinomycetes</taxon>
        <taxon>Micrococcales</taxon>
        <taxon>Intrasporangiaceae</taxon>
        <taxon>Lapillicoccus</taxon>
    </lineage>
</organism>
<dbReference type="Pfam" id="PF02699">
    <property type="entry name" value="YajC"/>
    <property type="match status" value="1"/>
</dbReference>
<keyword evidence="6" id="KW-0653">Protein transport</keyword>
<comment type="subcellular location">
    <subcellularLocation>
        <location evidence="1">Cell membrane</location>
        <topology evidence="1">Single-pass membrane protein</topology>
    </subcellularLocation>
</comment>
<dbReference type="InterPro" id="IPR003849">
    <property type="entry name" value="Preprotein_translocase_YajC"/>
</dbReference>
<evidence type="ECO:0000256" key="10">
    <source>
        <dbReference type="SAM" id="MobiDB-lite"/>
    </source>
</evidence>
<dbReference type="OrthoDB" id="2200301at2"/>
<proteinExistence type="inferred from homology"/>
<evidence type="ECO:0000256" key="8">
    <source>
        <dbReference type="ARBA" id="ARBA00023010"/>
    </source>
</evidence>
<evidence type="ECO:0000256" key="7">
    <source>
        <dbReference type="ARBA" id="ARBA00022989"/>
    </source>
</evidence>
<dbReference type="GO" id="GO:0015031">
    <property type="term" value="P:protein transport"/>
    <property type="evidence" value="ECO:0007669"/>
    <property type="project" value="UniProtKB-KW"/>
</dbReference>
<keyword evidence="12" id="KW-1185">Reference proteome</keyword>
<dbReference type="PANTHER" id="PTHR33909:SF1">
    <property type="entry name" value="SEC TRANSLOCON ACCESSORY COMPLEX SUBUNIT YAJC"/>
    <property type="match status" value="1"/>
</dbReference>
<keyword evidence="8" id="KW-0811">Translocation</keyword>
<comment type="caution">
    <text evidence="11">The sequence shown here is derived from an EMBL/GenBank/DDBJ whole genome shotgun (WGS) entry which is preliminary data.</text>
</comment>
<evidence type="ECO:0000256" key="1">
    <source>
        <dbReference type="ARBA" id="ARBA00004162"/>
    </source>
</evidence>
<evidence type="ECO:0000313" key="12">
    <source>
        <dbReference type="Proteomes" id="UP000317893"/>
    </source>
</evidence>
<feature type="region of interest" description="Disordered" evidence="10">
    <location>
        <begin position="81"/>
        <end position="117"/>
    </location>
</feature>
<dbReference type="Proteomes" id="UP000317893">
    <property type="component" value="Unassembled WGS sequence"/>
</dbReference>
<evidence type="ECO:0000256" key="6">
    <source>
        <dbReference type="ARBA" id="ARBA00022927"/>
    </source>
</evidence>
<keyword evidence="4" id="KW-1003">Cell membrane</keyword>
<evidence type="ECO:0000313" key="11">
    <source>
        <dbReference type="EMBL" id="TQJ10461.1"/>
    </source>
</evidence>
<keyword evidence="3" id="KW-0813">Transport</keyword>
<dbReference type="GO" id="GO:0005886">
    <property type="term" value="C:plasma membrane"/>
    <property type="evidence" value="ECO:0007669"/>
    <property type="project" value="UniProtKB-SubCell"/>
</dbReference>
<dbReference type="EMBL" id="VFMN01000001">
    <property type="protein sequence ID" value="TQJ10461.1"/>
    <property type="molecule type" value="Genomic_DNA"/>
</dbReference>
<comment type="similarity">
    <text evidence="2">Belongs to the YajC family.</text>
</comment>
<dbReference type="PANTHER" id="PTHR33909">
    <property type="entry name" value="SEC TRANSLOCON ACCESSORY COMPLEX SUBUNIT YAJC"/>
    <property type="match status" value="1"/>
</dbReference>
<name>A0A542E546_9MICO</name>
<dbReference type="NCBIfam" id="TIGR00739">
    <property type="entry name" value="yajC"/>
    <property type="match status" value="1"/>
</dbReference>
<dbReference type="RefSeq" id="WP_141849680.1">
    <property type="nucleotide sequence ID" value="NZ_BAAAPR010000012.1"/>
</dbReference>
<sequence length="117" mass="12345">MESLLLPVLLLGLVGFMFWSQRRRQKAALDLQDSITVGDEVCTTSGLFGTVAELGDGVVHLEIAPGTVVKFDRRAVALTVPRDPAAPATSSPVTSETTSPVDAPSTTVDPAARPEEK</sequence>
<evidence type="ECO:0000256" key="5">
    <source>
        <dbReference type="ARBA" id="ARBA00022692"/>
    </source>
</evidence>
<dbReference type="AlphaFoldDB" id="A0A542E546"/>
<feature type="compositionally biased region" description="Low complexity" evidence="10">
    <location>
        <begin position="85"/>
        <end position="101"/>
    </location>
</feature>
<reference evidence="11 12" key="1">
    <citation type="submission" date="2019-06" db="EMBL/GenBank/DDBJ databases">
        <title>Sequencing the genomes of 1000 actinobacteria strains.</title>
        <authorList>
            <person name="Klenk H.-P."/>
        </authorList>
    </citation>
    <scope>NUCLEOTIDE SEQUENCE [LARGE SCALE GENOMIC DNA]</scope>
    <source>
        <strain evidence="11 12">DSM 18607</strain>
    </source>
</reference>
<evidence type="ECO:0000256" key="3">
    <source>
        <dbReference type="ARBA" id="ARBA00022448"/>
    </source>
</evidence>
<evidence type="ECO:0000256" key="4">
    <source>
        <dbReference type="ARBA" id="ARBA00022475"/>
    </source>
</evidence>
<evidence type="ECO:0000256" key="2">
    <source>
        <dbReference type="ARBA" id="ARBA00006742"/>
    </source>
</evidence>
<protein>
    <submittedName>
        <fullName evidence="11">Preprotein translocase subunit YajC</fullName>
    </submittedName>
</protein>
<evidence type="ECO:0000256" key="9">
    <source>
        <dbReference type="ARBA" id="ARBA00023136"/>
    </source>
</evidence>
<keyword evidence="7" id="KW-1133">Transmembrane helix</keyword>
<keyword evidence="5" id="KW-0812">Transmembrane</keyword>
<keyword evidence="9" id="KW-0472">Membrane</keyword>
<gene>
    <name evidence="11" type="ORF">FB458_3584</name>
</gene>
<accession>A0A542E546</accession>
<dbReference type="SMART" id="SM01323">
    <property type="entry name" value="YajC"/>
    <property type="match status" value="1"/>
</dbReference>